<dbReference type="InterPro" id="IPR036291">
    <property type="entry name" value="NAD(P)-bd_dom_sf"/>
</dbReference>
<dbReference type="AlphaFoldDB" id="A0A023FIC5"/>
<dbReference type="SUPFAM" id="SSF51735">
    <property type="entry name" value="NAD(P)-binding Rossmann-fold domains"/>
    <property type="match status" value="1"/>
</dbReference>
<sequence>MTSFYRNVFWFAKGMKEYSRSGFRSACRSFNLPDLDVDCNGKVFMIVGATGTLGKVVAIELAQKGGTVHLVCRNEEKAEALKKSIVDITENESTVVVHILDMSNPQDVFSFAKRFKEKYAILHVLVNCASTITQNREIGEDGLEKTFATNTLGVHILITNLIPLLNQSCEPRVVLVTCGSLLMQRLDPVDLQFECMFPFNGLAAFTQTKRHQAVLVEHYAETYPGIHFSVMHPGWLEPQGVKEAVPKLLRKVSVRCRSVEEAADTILWLAISRAALRHSSGMFFQDRRTTCPHIPFGKTKTSVDDEKFFMKNLEDFVNKLGLS</sequence>
<accession>A0A023FIC5</accession>
<dbReference type="InterPro" id="IPR002347">
    <property type="entry name" value="SDR_fam"/>
</dbReference>
<name>A0A023FIC5_AMBCJ</name>
<dbReference type="EMBL" id="GBBK01002971">
    <property type="protein sequence ID" value="JAC21511.1"/>
    <property type="molecule type" value="mRNA"/>
</dbReference>
<organism evidence="1">
    <name type="scientific">Amblyomma cajennense</name>
    <name type="common">Cayenne tick</name>
    <name type="synonym">Acarus cajennensis</name>
    <dbReference type="NCBI Taxonomy" id="34607"/>
    <lineage>
        <taxon>Eukaryota</taxon>
        <taxon>Metazoa</taxon>
        <taxon>Ecdysozoa</taxon>
        <taxon>Arthropoda</taxon>
        <taxon>Chelicerata</taxon>
        <taxon>Arachnida</taxon>
        <taxon>Acari</taxon>
        <taxon>Parasitiformes</taxon>
        <taxon>Ixodida</taxon>
        <taxon>Ixodoidea</taxon>
        <taxon>Ixodidae</taxon>
        <taxon>Amblyomminae</taxon>
        <taxon>Amblyomma</taxon>
    </lineage>
</organism>
<reference evidence="1" key="1">
    <citation type="submission" date="2014-03" db="EMBL/GenBank/DDBJ databases">
        <title>The sialotranscriptome of Amblyomma triste, Amblyomma parvum and Amblyomma cajennense ticks, uncovered by 454-based RNA-seq.</title>
        <authorList>
            <person name="Garcia G.R."/>
            <person name="Gardinassi L.G."/>
            <person name="Ribeiro J.M."/>
            <person name="Anatriello E."/>
            <person name="Ferreira B.R."/>
            <person name="Moreira H.N."/>
            <person name="Mafra C."/>
            <person name="Olegario M.M."/>
            <person name="Szabo P.J."/>
            <person name="Miranda-Santos I.K."/>
            <person name="Maruyama S.R."/>
        </authorList>
    </citation>
    <scope>NUCLEOTIDE SEQUENCE</scope>
    <source>
        <strain evidence="1">Uberlandia</strain>
        <tissue evidence="1">Salivary glands</tissue>
    </source>
</reference>
<dbReference type="Pfam" id="PF00106">
    <property type="entry name" value="adh_short"/>
    <property type="match status" value="1"/>
</dbReference>
<dbReference type="Gene3D" id="3.40.50.720">
    <property type="entry name" value="NAD(P)-binding Rossmann-like Domain"/>
    <property type="match status" value="1"/>
</dbReference>
<dbReference type="PANTHER" id="PTHR44656:SF7">
    <property type="entry name" value="DEHYDROGENASE_REDUCTASE SDR FAMILY MEMBER 12"/>
    <property type="match status" value="1"/>
</dbReference>
<protein>
    <submittedName>
        <fullName evidence="1">Putative dehydrogenase with different specificities related to short-chain alcohol dehydrogenase</fullName>
    </submittedName>
</protein>
<dbReference type="InterPro" id="IPR052992">
    <property type="entry name" value="SDR_member_12"/>
</dbReference>
<dbReference type="PANTHER" id="PTHR44656">
    <property type="entry name" value="DEHYDROGENASE/REDUCTASE SDR FAMILY MEMBER 12"/>
    <property type="match status" value="1"/>
</dbReference>
<proteinExistence type="evidence at transcript level"/>
<evidence type="ECO:0000313" key="1">
    <source>
        <dbReference type="EMBL" id="JAC21511.1"/>
    </source>
</evidence>